<evidence type="ECO:0000313" key="2">
    <source>
        <dbReference type="Proteomes" id="UP000438429"/>
    </source>
</evidence>
<protein>
    <submittedName>
        <fullName evidence="1">Uncharacterized protein</fullName>
    </submittedName>
</protein>
<organism evidence="1 2">
    <name type="scientific">Scophthalmus maximus</name>
    <name type="common">Turbot</name>
    <name type="synonym">Psetta maxima</name>
    <dbReference type="NCBI Taxonomy" id="52904"/>
    <lineage>
        <taxon>Eukaryota</taxon>
        <taxon>Metazoa</taxon>
        <taxon>Chordata</taxon>
        <taxon>Craniata</taxon>
        <taxon>Vertebrata</taxon>
        <taxon>Euteleostomi</taxon>
        <taxon>Actinopterygii</taxon>
        <taxon>Neopterygii</taxon>
        <taxon>Teleostei</taxon>
        <taxon>Neoteleostei</taxon>
        <taxon>Acanthomorphata</taxon>
        <taxon>Carangaria</taxon>
        <taxon>Pleuronectiformes</taxon>
        <taxon>Pleuronectoidei</taxon>
        <taxon>Scophthalmidae</taxon>
        <taxon>Scophthalmus</taxon>
    </lineage>
</organism>
<dbReference type="EMBL" id="VEVO01000013">
    <property type="protein sequence ID" value="KAF0032689.1"/>
    <property type="molecule type" value="Genomic_DNA"/>
</dbReference>
<dbReference type="Proteomes" id="UP000438429">
    <property type="component" value="Unassembled WGS sequence"/>
</dbReference>
<evidence type="ECO:0000313" key="1">
    <source>
        <dbReference type="EMBL" id="KAF0032689.1"/>
    </source>
</evidence>
<sequence length="241" mass="26782">MRAVTFSRRQELHLGAMSSVDAVAVENADLRPRRAQWPSARSVNPRGTRARNAAATVDAQTSASIPTHGSHAGVVHRRARRTLSVAAQETGKVCEQPTRKVNKTYTHCPPEIEKAMKKAPAERKQTVVENLIRGGVCKNLLSHKHDHNTNDKLMSSCRHLLDSNYEQFHAALVNKEPKNLDIVLCYEQSTACVGVKRQSFEDSKATFTESDIDALLQDNKESVRIAQPIRSGSPMHSRDEL</sequence>
<reference evidence="1 2" key="1">
    <citation type="submission" date="2019-06" db="EMBL/GenBank/DDBJ databases">
        <title>Draft genomes of female and male turbot (Scophthalmus maximus).</title>
        <authorList>
            <person name="Xu H."/>
            <person name="Xu X.-W."/>
            <person name="Shao C."/>
            <person name="Chen S."/>
        </authorList>
    </citation>
    <scope>NUCLEOTIDE SEQUENCE [LARGE SCALE GENOMIC DNA]</scope>
    <source>
        <strain evidence="1">Ysfricsl-2016a</strain>
        <tissue evidence="1">Blood</tissue>
    </source>
</reference>
<comment type="caution">
    <text evidence="1">The sequence shown here is derived from an EMBL/GenBank/DDBJ whole genome shotgun (WGS) entry which is preliminary data.</text>
</comment>
<name>A0A6A4SJH4_SCOMX</name>
<gene>
    <name evidence="1" type="ORF">F2P81_014979</name>
</gene>
<accession>A0A6A4SJH4</accession>
<proteinExistence type="predicted"/>
<dbReference type="AlphaFoldDB" id="A0A6A4SJH4"/>